<feature type="compositionally biased region" description="Polar residues" evidence="7">
    <location>
        <begin position="76"/>
        <end position="88"/>
    </location>
</feature>
<comment type="function">
    <text evidence="6">Binds the cellulose synthase activator, bis-(3'-5') cyclic diguanylic acid (c-di-GMP).</text>
</comment>
<keyword evidence="6" id="KW-0135">Cellulose biosynthesis</keyword>
<evidence type="ECO:0000256" key="7">
    <source>
        <dbReference type="SAM" id="MobiDB-lite"/>
    </source>
</evidence>
<dbReference type="PANTHER" id="PTHR39083:SF1">
    <property type="entry name" value="CYCLIC DI-GMP-BINDING PROTEIN"/>
    <property type="match status" value="1"/>
</dbReference>
<reference evidence="8" key="2">
    <citation type="journal article" date="2020" name="Microorganisms">
        <title>Osmotic Adaptation and Compatible Solute Biosynthesis of Phototrophic Bacteria as Revealed from Genome Analyses.</title>
        <authorList>
            <person name="Imhoff J.F."/>
            <person name="Rahn T."/>
            <person name="Kunzel S."/>
            <person name="Keller A."/>
            <person name="Neulinger S.C."/>
        </authorList>
    </citation>
    <scope>NUCLEOTIDE SEQUENCE</scope>
    <source>
        <strain evidence="8">DSM 11080</strain>
    </source>
</reference>
<keyword evidence="4 6" id="KW-1133">Transmembrane helix</keyword>
<evidence type="ECO:0000256" key="5">
    <source>
        <dbReference type="ARBA" id="ARBA00023136"/>
    </source>
</evidence>
<keyword evidence="9" id="KW-1185">Reference proteome</keyword>
<evidence type="ECO:0000313" key="8">
    <source>
        <dbReference type="EMBL" id="MBK1706630.1"/>
    </source>
</evidence>
<keyword evidence="6" id="KW-0973">c-di-GMP</keyword>
<evidence type="ECO:0000256" key="1">
    <source>
        <dbReference type="ARBA" id="ARBA00004162"/>
    </source>
</evidence>
<dbReference type="EMBL" id="NRSJ01000046">
    <property type="protein sequence ID" value="MBK1706630.1"/>
    <property type="molecule type" value="Genomic_DNA"/>
</dbReference>
<evidence type="ECO:0000256" key="2">
    <source>
        <dbReference type="ARBA" id="ARBA00022475"/>
    </source>
</evidence>
<comment type="subunit">
    <text evidence="6">Tightly associated with the cellulose synthase catalytic subunit.</text>
</comment>
<keyword evidence="3 6" id="KW-0812">Transmembrane</keyword>
<feature type="region of interest" description="Disordered" evidence="7">
    <location>
        <begin position="31"/>
        <end position="94"/>
    </location>
</feature>
<evidence type="ECO:0000313" key="9">
    <source>
        <dbReference type="Proteomes" id="UP001296776"/>
    </source>
</evidence>
<evidence type="ECO:0000256" key="3">
    <source>
        <dbReference type="ARBA" id="ARBA00022692"/>
    </source>
</evidence>
<dbReference type="RefSeq" id="WP_276570838.1">
    <property type="nucleotide sequence ID" value="NZ_NRSJ01000046.1"/>
</dbReference>
<protein>
    <recommendedName>
        <fullName evidence="6">Cyclic di-GMP-binding protein</fullName>
    </recommendedName>
    <alternativeName>
        <fullName evidence="6">Cellulose synthase regulatory subunit</fullName>
    </alternativeName>
</protein>
<keyword evidence="2 6" id="KW-1003">Cell membrane</keyword>
<reference evidence="8" key="1">
    <citation type="submission" date="2017-08" db="EMBL/GenBank/DDBJ databases">
        <authorList>
            <person name="Imhoff J.F."/>
            <person name="Rahn T."/>
            <person name="Kuenzel S."/>
            <person name="Neulinger S.C."/>
        </authorList>
    </citation>
    <scope>NUCLEOTIDE SEQUENCE</scope>
    <source>
        <strain evidence="8">DSM 11080</strain>
    </source>
</reference>
<comment type="pathway">
    <text evidence="6">Glycan metabolism; bacterial cellulose biosynthesis.</text>
</comment>
<dbReference type="InterPro" id="IPR018513">
    <property type="entry name" value="Cell_synthase_bac"/>
</dbReference>
<sequence length="852" mass="93013">MPACRSRRSPSGLQALWVALLLTVATVGLAQPPLGLGSPADTPTSSADRKAPPVPSEPEHRADRATPEHPAGLAVRSQSHDGTGTGQDASADAPITEITRPLAHFISGRAEIDLRHAWATADVNVPLPSAWKPQQLLLRLKYRNSANLLEAHSQLRIELNGLIVAQFRLDPDRPEGEARIRLPVDLLEAGYNQLRFRAAQHTVIGECEDPLAPELWTQIDAVQSSLTLDYRRQPVARTLAEVEDLFGKYAWNQARLAVAMDVDTDAPSREQLEWGALVAQAAAVRLEYRPLDVALRSLAELGDLAAERELLEMAPDGVVLVGTAEQLEPTLGEDWAAGVTSSYLGLIQSEQGSPLSAERLVVSGRTSDEVRRAAIVLGLIDFPLPDTEEALIGELALPRLPLNTGQRALLGGALATFKELGIRTTTLTSPMAPADVSHGAAEGSTERLKTSTVLDFWVPAGFFAGRHQRGVVSLDFSYGAKLRGDSVLNLSLNDTFVRGIPLDNPVGATQIGYRVQFPFDLLMAGRNRLEITPMMVPSFSDLCQFRQGANLLFTLFDSSSLLMPDVERLVRLPDLRLLAHAGFPLLKDPTGSQFGVQLAGHHPGTISAAWTLLARLAQLIQMPLYEAAIGYEPFLDRFATLVVGPVPELDPALRADSPIAIRDGLLWVDYPVMDLIEPEALPGGWAERGLARLQRWIEPPSGRSRPREAQVGFEDDEPSGLQAGSLLGRQGGLFEFQRRPASGKPILMLTASTPELLQARAARLVQPDFWYNLAGGFALWDSREDSLRTQPAADRFTIGESSPLNRVNYFLNSYPQALLAVTIALTLLLVSLLFVLMRRFRRRSEAQVFTEE</sequence>
<evidence type="ECO:0000256" key="6">
    <source>
        <dbReference type="RuleBase" id="RU365021"/>
    </source>
</evidence>
<keyword evidence="6" id="KW-0997">Cell inner membrane</keyword>
<feature type="transmembrane region" description="Helical" evidence="6">
    <location>
        <begin position="817"/>
        <end position="837"/>
    </location>
</feature>
<organism evidence="8 9">
    <name type="scientific">Halochromatium glycolicum</name>
    <dbReference type="NCBI Taxonomy" id="85075"/>
    <lineage>
        <taxon>Bacteria</taxon>
        <taxon>Pseudomonadati</taxon>
        <taxon>Pseudomonadota</taxon>
        <taxon>Gammaproteobacteria</taxon>
        <taxon>Chromatiales</taxon>
        <taxon>Chromatiaceae</taxon>
        <taxon>Halochromatium</taxon>
    </lineage>
</organism>
<proteinExistence type="inferred from homology"/>
<dbReference type="Pfam" id="PF03170">
    <property type="entry name" value="BcsB"/>
    <property type="match status" value="1"/>
</dbReference>
<evidence type="ECO:0000256" key="4">
    <source>
        <dbReference type="ARBA" id="ARBA00022989"/>
    </source>
</evidence>
<dbReference type="GO" id="GO:0006011">
    <property type="term" value="P:UDP-alpha-D-glucose metabolic process"/>
    <property type="evidence" value="ECO:0007669"/>
    <property type="project" value="InterPro"/>
</dbReference>
<dbReference type="GO" id="GO:0005886">
    <property type="term" value="C:plasma membrane"/>
    <property type="evidence" value="ECO:0007669"/>
    <property type="project" value="UniProtKB-SubCell"/>
</dbReference>
<comment type="similarity">
    <text evidence="6">Belongs to the AcsB/BcsB family.</text>
</comment>
<gene>
    <name evidence="8" type="ORF">CKO40_19285</name>
</gene>
<name>A0AAJ0U8A3_9GAMM</name>
<dbReference type="Gene3D" id="2.60.120.260">
    <property type="entry name" value="Galactose-binding domain-like"/>
    <property type="match status" value="2"/>
</dbReference>
<dbReference type="GO" id="GO:0030244">
    <property type="term" value="P:cellulose biosynthetic process"/>
    <property type="evidence" value="ECO:0007669"/>
    <property type="project" value="UniProtKB-KW"/>
</dbReference>
<accession>A0AAJ0U8A3</accession>
<comment type="subcellular location">
    <subcellularLocation>
        <location evidence="6">Cell inner membrane</location>
    </subcellularLocation>
    <subcellularLocation>
        <location evidence="1">Cell membrane</location>
        <topology evidence="1">Single-pass membrane protein</topology>
    </subcellularLocation>
</comment>
<feature type="compositionally biased region" description="Basic and acidic residues" evidence="7">
    <location>
        <begin position="47"/>
        <end position="67"/>
    </location>
</feature>
<dbReference type="Proteomes" id="UP001296776">
    <property type="component" value="Unassembled WGS sequence"/>
</dbReference>
<dbReference type="AlphaFoldDB" id="A0AAJ0U8A3"/>
<dbReference type="PANTHER" id="PTHR39083">
    <property type="entry name" value="CYCLIC DI-GMP-BINDING PROTEIN"/>
    <property type="match status" value="1"/>
</dbReference>
<keyword evidence="5 6" id="KW-0472">Membrane</keyword>
<comment type="caution">
    <text evidence="8">The sequence shown here is derived from an EMBL/GenBank/DDBJ whole genome shotgun (WGS) entry which is preliminary data.</text>
</comment>